<dbReference type="Pfam" id="PF00535">
    <property type="entry name" value="Glycos_transf_2"/>
    <property type="match status" value="1"/>
</dbReference>
<feature type="domain" description="Glycosyltransferase 2-like" evidence="2">
    <location>
        <begin position="28"/>
        <end position="141"/>
    </location>
</feature>
<feature type="region of interest" description="Disordered" evidence="1">
    <location>
        <begin position="1"/>
        <end position="23"/>
    </location>
</feature>
<dbReference type="Proteomes" id="UP000470384">
    <property type="component" value="Unassembled WGS sequence"/>
</dbReference>
<dbReference type="InterPro" id="IPR029044">
    <property type="entry name" value="Nucleotide-diphossugar_trans"/>
</dbReference>
<dbReference type="CDD" id="cd00761">
    <property type="entry name" value="Glyco_tranf_GTA_type"/>
    <property type="match status" value="1"/>
</dbReference>
<dbReference type="AlphaFoldDB" id="A0A845Q7P6"/>
<comment type="caution">
    <text evidence="3">The sequence shown here is derived from an EMBL/GenBank/DDBJ whole genome shotgun (WGS) entry which is preliminary data.</text>
</comment>
<dbReference type="OrthoDB" id="9794124at2"/>
<evidence type="ECO:0000256" key="1">
    <source>
        <dbReference type="SAM" id="MobiDB-lite"/>
    </source>
</evidence>
<dbReference type="InterPro" id="IPR050834">
    <property type="entry name" value="Glycosyltransf_2"/>
</dbReference>
<dbReference type="PANTHER" id="PTHR43685:SF2">
    <property type="entry name" value="GLYCOSYLTRANSFERASE 2-LIKE DOMAIN-CONTAINING PROTEIN"/>
    <property type="match status" value="1"/>
</dbReference>
<dbReference type="PANTHER" id="PTHR43685">
    <property type="entry name" value="GLYCOSYLTRANSFERASE"/>
    <property type="match status" value="1"/>
</dbReference>
<evidence type="ECO:0000259" key="2">
    <source>
        <dbReference type="Pfam" id="PF00535"/>
    </source>
</evidence>
<name>A0A845Q7P6_9HYPH</name>
<sequence length="322" mass="35150">MTSPGPAPLPGPHPVPGTPDPAPENGVSFVVPVYNKARVLPPVLDAMAAQQGDFPREFIFVDDGSTDDSLDVVRAGTAGWNNVQIICQENAGSAAATNTGISAARMPFLKFVDADDLLTRDATVNLLTALRDAPVAIVAYGDRAFFPPGAEPDLSPAPASPAITVTAAPLAPAIRNSLFNPTQFMTRTEIARACGGCDERVVFSQEYSLTMRLARHGSFLHLDQTLAYLLDDSVNRLSNNQGRQLQRVTKAVRLFVADYPDLDPALIRFACRRNAARAWRYARRERGAGLTSAWYRHYLRGSLGLWRDPVRFIRTCEAVYDH</sequence>
<gene>
    <name evidence="3" type="ORF">GTQ45_02685</name>
</gene>
<accession>A0A845Q7P6</accession>
<organism evidence="3 4">
    <name type="scientific">Pyruvatibacter mobilis</name>
    <dbReference type="NCBI Taxonomy" id="1712261"/>
    <lineage>
        <taxon>Bacteria</taxon>
        <taxon>Pseudomonadati</taxon>
        <taxon>Pseudomonadota</taxon>
        <taxon>Alphaproteobacteria</taxon>
        <taxon>Hyphomicrobiales</taxon>
        <taxon>Parvibaculaceae</taxon>
        <taxon>Pyruvatibacter</taxon>
    </lineage>
</organism>
<dbReference type="GeneID" id="300653620"/>
<keyword evidence="3" id="KW-0808">Transferase</keyword>
<dbReference type="EMBL" id="WXYQ01000001">
    <property type="protein sequence ID" value="NBG94632.1"/>
    <property type="molecule type" value="Genomic_DNA"/>
</dbReference>
<dbReference type="Gene3D" id="3.90.550.10">
    <property type="entry name" value="Spore Coat Polysaccharide Biosynthesis Protein SpsA, Chain A"/>
    <property type="match status" value="1"/>
</dbReference>
<dbReference type="RefSeq" id="WP_160586698.1">
    <property type="nucleotide sequence ID" value="NZ_BMHN01000001.1"/>
</dbReference>
<reference evidence="3 4" key="1">
    <citation type="journal article" date="2016" name="Int. J. Syst. Evol. Microbiol.">
        <title>Pyruvatibacter mobilis gen. nov., sp. nov., a marine bacterium from the culture broth of Picochlorum sp. 122.</title>
        <authorList>
            <person name="Wang G."/>
            <person name="Tang M."/>
            <person name="Wu H."/>
            <person name="Dai S."/>
            <person name="Li T."/>
            <person name="Chen C."/>
            <person name="He H."/>
            <person name="Fan J."/>
            <person name="Xiang W."/>
            <person name="Li X."/>
        </authorList>
    </citation>
    <scope>NUCLEOTIDE SEQUENCE [LARGE SCALE GENOMIC DNA]</scope>
    <source>
        <strain evidence="3 4">GYP-11</strain>
    </source>
</reference>
<proteinExistence type="predicted"/>
<protein>
    <submittedName>
        <fullName evidence="3">Glycosyltransferase</fullName>
    </submittedName>
</protein>
<feature type="compositionally biased region" description="Pro residues" evidence="1">
    <location>
        <begin position="1"/>
        <end position="22"/>
    </location>
</feature>
<dbReference type="InterPro" id="IPR001173">
    <property type="entry name" value="Glyco_trans_2-like"/>
</dbReference>
<dbReference type="SUPFAM" id="SSF53448">
    <property type="entry name" value="Nucleotide-diphospho-sugar transferases"/>
    <property type="match status" value="1"/>
</dbReference>
<evidence type="ECO:0000313" key="3">
    <source>
        <dbReference type="EMBL" id="NBG94632.1"/>
    </source>
</evidence>
<keyword evidence="4" id="KW-1185">Reference proteome</keyword>
<dbReference type="GO" id="GO:0016740">
    <property type="term" value="F:transferase activity"/>
    <property type="evidence" value="ECO:0007669"/>
    <property type="project" value="UniProtKB-KW"/>
</dbReference>
<evidence type="ECO:0000313" key="4">
    <source>
        <dbReference type="Proteomes" id="UP000470384"/>
    </source>
</evidence>